<evidence type="ECO:0000256" key="2">
    <source>
        <dbReference type="SAM" id="MobiDB-lite"/>
    </source>
</evidence>
<feature type="compositionally biased region" description="Low complexity" evidence="2">
    <location>
        <begin position="111"/>
        <end position="121"/>
    </location>
</feature>
<evidence type="ECO:0000313" key="3">
    <source>
        <dbReference type="EMBL" id="KAJ8415409.1"/>
    </source>
</evidence>
<comment type="caution">
    <text evidence="3">The sequence shown here is derived from an EMBL/GenBank/DDBJ whole genome shotgun (WGS) entry which is preliminary data.</text>
</comment>
<sequence>MKPEYRPREKKRFNPLPSRSCLKKSAHLPARKKVRLPVIPFWKGAPYPRPLAKYTSALPLRRARLRRKAPPLLSSSNKVTFAQPEATWLRIPPRLRTARVRTSQNPGSTQGRSARAPGSPRSRPDCVPDPQTAREKAPLVQVPSTSAQQSAPLEGDMGCGDGADMTKAVRSLQLVSPNSGLDSSPSPPPPAAAPLQRRRPRYLSRRYLQQMEWYRALRQEKKLRDARRRLGELCSEVATLYTPHLTWLQCIFGIYKHARLLTRIKMYTLEDGTLKTGPCTSLLVHCSMTGSADSTAPCSKKRKRSPQSNRSHLPSNSRQKRAVRRSWKLDSSSSDSPVSDTGKPSTRAKGSPSASAGGMKALAAANSALAPRSDPKTKRRPQSLPSSYSSSLRNSPAAGSAVFSVVTARETTPNKKPAGRRYKNTVGGELGTKRHSVGAAPYLHTRPRSKSPASVPEYPPAVRNAKSQEPPRHTVGDRKKSHANTAPLSKPSSLKSRPSGAPPLDRRSRAAIRAAEGQSSASNAWVTSPPHRALRGMSPPGNGSDPAYGPPGTPMPEDDFWLSSNCGSRSDSSPAARRSTPSAKKTKKTAPPKATPRKTLFSRSGPDSSGDTRGHRGARTQQRASRDGAAVEEARTRDNAAGAQRIGGQKGAARSKSHSRDRAGGTTVDNPASGDRADFKRARPKARIQPMGPAGSTESRDRGPAPDPQRPRSPELIETLVNVMSSLLGLQSPSGRPHARDTGGQPHPEQGKSCPTKTLEFLRKLNAKRQRLQELKRRVECLTLELQEAREELEGEMTECCRADGTVGQRALYHQKGEPAPLRHSRRKPRRPAGMERRTETSGRPSGRRGQRASATPFHSRAATGRPSAWEAP</sequence>
<feature type="compositionally biased region" description="Polar residues" evidence="2">
    <location>
        <begin position="306"/>
        <end position="317"/>
    </location>
</feature>
<feature type="compositionally biased region" description="Basic and acidic residues" evidence="2">
    <location>
        <begin position="698"/>
        <end position="715"/>
    </location>
</feature>
<feature type="region of interest" description="Disordered" evidence="2">
    <location>
        <begin position="290"/>
        <end position="715"/>
    </location>
</feature>
<feature type="region of interest" description="Disordered" evidence="2">
    <location>
        <begin position="176"/>
        <end position="200"/>
    </location>
</feature>
<feature type="region of interest" description="Disordered" evidence="2">
    <location>
        <begin position="811"/>
        <end position="873"/>
    </location>
</feature>
<name>A0AAD7X0Z2_9TELE</name>
<keyword evidence="4" id="KW-1185">Reference proteome</keyword>
<feature type="compositionally biased region" description="Basic and acidic residues" evidence="2">
    <location>
        <begin position="469"/>
        <end position="478"/>
    </location>
</feature>
<feature type="coiled-coil region" evidence="1">
    <location>
        <begin position="758"/>
        <end position="799"/>
    </location>
</feature>
<feature type="compositionally biased region" description="Polar residues" evidence="2">
    <location>
        <begin position="517"/>
        <end position="526"/>
    </location>
</feature>
<feature type="compositionally biased region" description="Low complexity" evidence="2">
    <location>
        <begin position="353"/>
        <end position="370"/>
    </location>
</feature>
<feature type="compositionally biased region" description="Low complexity" evidence="2">
    <location>
        <begin position="487"/>
        <end position="499"/>
    </location>
</feature>
<feature type="region of interest" description="Disordered" evidence="2">
    <location>
        <begin position="90"/>
        <end position="164"/>
    </location>
</feature>
<feature type="compositionally biased region" description="Polar residues" evidence="2">
    <location>
        <begin position="100"/>
        <end position="110"/>
    </location>
</feature>
<proteinExistence type="predicted"/>
<feature type="region of interest" description="Disordered" evidence="2">
    <location>
        <begin position="1"/>
        <end position="26"/>
    </location>
</feature>
<dbReference type="Proteomes" id="UP001221898">
    <property type="component" value="Unassembled WGS sequence"/>
</dbReference>
<feature type="compositionally biased region" description="Basic and acidic residues" evidence="2">
    <location>
        <begin position="122"/>
        <end position="137"/>
    </location>
</feature>
<feature type="compositionally biased region" description="Low complexity" evidence="2">
    <location>
        <begin position="382"/>
        <end position="396"/>
    </location>
</feature>
<feature type="compositionally biased region" description="Low complexity" evidence="2">
    <location>
        <begin position="330"/>
        <end position="340"/>
    </location>
</feature>
<accession>A0AAD7X0Z2</accession>
<evidence type="ECO:0000313" key="4">
    <source>
        <dbReference type="Proteomes" id="UP001221898"/>
    </source>
</evidence>
<reference evidence="3" key="1">
    <citation type="journal article" date="2023" name="Science">
        <title>Genome structures resolve the early diversification of teleost fishes.</title>
        <authorList>
            <person name="Parey E."/>
            <person name="Louis A."/>
            <person name="Montfort J."/>
            <person name="Bouchez O."/>
            <person name="Roques C."/>
            <person name="Iampietro C."/>
            <person name="Lluch J."/>
            <person name="Castinel A."/>
            <person name="Donnadieu C."/>
            <person name="Desvignes T."/>
            <person name="Floi Bucao C."/>
            <person name="Jouanno E."/>
            <person name="Wen M."/>
            <person name="Mejri S."/>
            <person name="Dirks R."/>
            <person name="Jansen H."/>
            <person name="Henkel C."/>
            <person name="Chen W.J."/>
            <person name="Zahm M."/>
            <person name="Cabau C."/>
            <person name="Klopp C."/>
            <person name="Thompson A.W."/>
            <person name="Robinson-Rechavi M."/>
            <person name="Braasch I."/>
            <person name="Lecointre G."/>
            <person name="Bobe J."/>
            <person name="Postlethwait J.H."/>
            <person name="Berthelot C."/>
            <person name="Roest Crollius H."/>
            <person name="Guiguen Y."/>
        </authorList>
    </citation>
    <scope>NUCLEOTIDE SEQUENCE</scope>
    <source>
        <strain evidence="3">NC1722</strain>
    </source>
</reference>
<feature type="region of interest" description="Disordered" evidence="2">
    <location>
        <begin position="729"/>
        <end position="756"/>
    </location>
</feature>
<gene>
    <name evidence="3" type="ORF">AAFF_G00423890</name>
</gene>
<organism evidence="3 4">
    <name type="scientific">Aldrovandia affinis</name>
    <dbReference type="NCBI Taxonomy" id="143900"/>
    <lineage>
        <taxon>Eukaryota</taxon>
        <taxon>Metazoa</taxon>
        <taxon>Chordata</taxon>
        <taxon>Craniata</taxon>
        <taxon>Vertebrata</taxon>
        <taxon>Euteleostomi</taxon>
        <taxon>Actinopterygii</taxon>
        <taxon>Neopterygii</taxon>
        <taxon>Teleostei</taxon>
        <taxon>Notacanthiformes</taxon>
        <taxon>Halosauridae</taxon>
        <taxon>Aldrovandia</taxon>
    </lineage>
</organism>
<dbReference type="EMBL" id="JAINUG010000009">
    <property type="protein sequence ID" value="KAJ8415409.1"/>
    <property type="molecule type" value="Genomic_DNA"/>
</dbReference>
<feature type="compositionally biased region" description="Low complexity" evidence="2">
    <location>
        <begin position="568"/>
        <end position="583"/>
    </location>
</feature>
<feature type="compositionally biased region" description="Polar residues" evidence="2">
    <location>
        <begin position="601"/>
        <end position="611"/>
    </location>
</feature>
<evidence type="ECO:0000256" key="1">
    <source>
        <dbReference type="SAM" id="Coils"/>
    </source>
</evidence>
<keyword evidence="1" id="KW-0175">Coiled coil</keyword>
<feature type="compositionally biased region" description="Polar residues" evidence="2">
    <location>
        <begin position="142"/>
        <end position="151"/>
    </location>
</feature>
<dbReference type="AlphaFoldDB" id="A0AAD7X0Z2"/>
<protein>
    <submittedName>
        <fullName evidence="3">Uncharacterized protein</fullName>
    </submittedName>
</protein>